<dbReference type="EMBL" id="BAABME010035972">
    <property type="protein sequence ID" value="GAA0160420.1"/>
    <property type="molecule type" value="Genomic_DNA"/>
</dbReference>
<dbReference type="AlphaFoldDB" id="A0AAV3Q8X5"/>
<dbReference type="Proteomes" id="UP001454036">
    <property type="component" value="Unassembled WGS sequence"/>
</dbReference>
<name>A0AAV3Q8X5_LITER</name>
<organism evidence="1 2">
    <name type="scientific">Lithospermum erythrorhizon</name>
    <name type="common">Purple gromwell</name>
    <name type="synonym">Lithospermum officinale var. erythrorhizon</name>
    <dbReference type="NCBI Taxonomy" id="34254"/>
    <lineage>
        <taxon>Eukaryota</taxon>
        <taxon>Viridiplantae</taxon>
        <taxon>Streptophyta</taxon>
        <taxon>Embryophyta</taxon>
        <taxon>Tracheophyta</taxon>
        <taxon>Spermatophyta</taxon>
        <taxon>Magnoliopsida</taxon>
        <taxon>eudicotyledons</taxon>
        <taxon>Gunneridae</taxon>
        <taxon>Pentapetalae</taxon>
        <taxon>asterids</taxon>
        <taxon>lamiids</taxon>
        <taxon>Boraginales</taxon>
        <taxon>Boraginaceae</taxon>
        <taxon>Boraginoideae</taxon>
        <taxon>Lithospermeae</taxon>
        <taxon>Lithospermum</taxon>
    </lineage>
</organism>
<accession>A0AAV3Q8X5</accession>
<keyword evidence="2" id="KW-1185">Reference proteome</keyword>
<protein>
    <submittedName>
        <fullName evidence="1">Uncharacterized protein</fullName>
    </submittedName>
</protein>
<reference evidence="1 2" key="1">
    <citation type="submission" date="2024-01" db="EMBL/GenBank/DDBJ databases">
        <title>The complete chloroplast genome sequence of Lithospermum erythrorhizon: insights into the phylogenetic relationship among Boraginaceae species and the maternal lineages of purple gromwells.</title>
        <authorList>
            <person name="Okada T."/>
            <person name="Watanabe K."/>
        </authorList>
    </citation>
    <scope>NUCLEOTIDE SEQUENCE [LARGE SCALE GENOMIC DNA]</scope>
</reference>
<sequence length="195" mass="21538">MGITGLVKELYQRLVSGLTDWVMQEGMAELGFGLNYGLDLLSQDLLEGLNYGGRRSIAGLHRRGDSNEGGVLYGGGGDLRRRLFQGGRGVRRKQRMARSMRFCGWRVRWLGLMMGRRGAKKAARGLGLGKGVTVRAPINGSLSVEGEKRGQRLSYRLRVFRGGHLGGIRRQGRGREVSFHGVDRIVLSERLKAAV</sequence>
<comment type="caution">
    <text evidence="1">The sequence shown here is derived from an EMBL/GenBank/DDBJ whole genome shotgun (WGS) entry which is preliminary data.</text>
</comment>
<evidence type="ECO:0000313" key="2">
    <source>
        <dbReference type="Proteomes" id="UP001454036"/>
    </source>
</evidence>
<proteinExistence type="predicted"/>
<gene>
    <name evidence="1" type="ORF">LIER_43522</name>
</gene>
<evidence type="ECO:0000313" key="1">
    <source>
        <dbReference type="EMBL" id="GAA0160420.1"/>
    </source>
</evidence>